<name>A0ABU6NUB0_9BACI</name>
<keyword evidence="2" id="KW-0560">Oxidoreductase</keyword>
<dbReference type="EC" id="1.2.1.50" evidence="2"/>
<evidence type="ECO:0000256" key="1">
    <source>
        <dbReference type="ARBA" id="ARBA00022857"/>
    </source>
</evidence>
<evidence type="ECO:0000313" key="3">
    <source>
        <dbReference type="EMBL" id="MED4399947.1"/>
    </source>
</evidence>
<dbReference type="Pfam" id="PF05893">
    <property type="entry name" value="LuxC"/>
    <property type="match status" value="1"/>
</dbReference>
<comment type="caution">
    <text evidence="3">The sequence shown here is derived from an EMBL/GenBank/DDBJ whole genome shotgun (WGS) entry which is preliminary data.</text>
</comment>
<organism evidence="3 4">
    <name type="scientific">Metabacillus fastidiosus</name>
    <dbReference type="NCBI Taxonomy" id="1458"/>
    <lineage>
        <taxon>Bacteria</taxon>
        <taxon>Bacillati</taxon>
        <taxon>Bacillota</taxon>
        <taxon>Bacilli</taxon>
        <taxon>Bacillales</taxon>
        <taxon>Bacillaceae</taxon>
        <taxon>Metabacillus</taxon>
    </lineage>
</organism>
<protein>
    <recommendedName>
        <fullName evidence="2">Acyl-CoA reductase</fullName>
        <ecNumber evidence="2">1.2.1.50</ecNumber>
    </recommendedName>
</protein>
<accession>A0ABU6NUB0</accession>
<comment type="catalytic activity">
    <reaction evidence="2">
        <text>a long-chain fatty aldehyde + NADP(+) + CoA = a long-chain fatty acyl-CoA + NADPH + H(+)</text>
        <dbReference type="Rhea" id="RHEA:15437"/>
        <dbReference type="ChEBI" id="CHEBI:15378"/>
        <dbReference type="ChEBI" id="CHEBI:17176"/>
        <dbReference type="ChEBI" id="CHEBI:57287"/>
        <dbReference type="ChEBI" id="CHEBI:57783"/>
        <dbReference type="ChEBI" id="CHEBI:58349"/>
        <dbReference type="ChEBI" id="CHEBI:83139"/>
        <dbReference type="EC" id="1.2.1.50"/>
    </reaction>
</comment>
<comment type="similarity">
    <text evidence="2">Belongs to the LuxC family.</text>
</comment>
<dbReference type="Proteomes" id="UP001342826">
    <property type="component" value="Unassembled WGS sequence"/>
</dbReference>
<dbReference type="InterPro" id="IPR008670">
    <property type="entry name" value="CoA_reduct_LuxC"/>
</dbReference>
<dbReference type="RefSeq" id="WP_328014639.1">
    <property type="nucleotide sequence ID" value="NZ_JARTFS010000001.1"/>
</dbReference>
<dbReference type="EMBL" id="JARTFS010000001">
    <property type="protein sequence ID" value="MED4399947.1"/>
    <property type="molecule type" value="Genomic_DNA"/>
</dbReference>
<gene>
    <name evidence="3" type="ORF">P9271_01045</name>
</gene>
<proteinExistence type="inferred from homology"/>
<keyword evidence="4" id="KW-1185">Reference proteome</keyword>
<dbReference type="CDD" id="cd07080">
    <property type="entry name" value="ALDH_Acyl-CoA-Red_LuxC"/>
    <property type="match status" value="1"/>
</dbReference>
<sequence>MDVIAGYIPNIDEELDTHILTFENKGEKLNIHMPLLTAEQLIKVSEKIKNNSGLLKSFSVIELVSIIDQTVAAFLDRSNPYRKKAEELLPVITGYDKEMIRTGLTSYLKTFRKQELQRFLVEDFQNPLLLDDFQPRTKTGYSKAVGPDLITHIWAGNVPGLPIWSLISGILVKSGNIGKVSRSEPLFASLFVQQLIEIEPRLKDCLAVCWWRGGDEEKEKALFHQSDVVVGYGGNESLESLRTKIPFSTRFLPYGHKISFGIISSSSLDSNKGEKTAHAAAYDVIRYDQQGCYSPQAFYVQRGGNITPKQFARMLGRELESYENRYPRRSLSLEETANIASWRQKEEFHTFSNQENEVIGETSHNWTVVYEDENKELSPSSLNRTINVIAFDEYSELIPYLRKNRSFLQTAGVALTPEELFHTAKLLSSAGVTRITALGHMTSPEAGWHHDGRFNLLDLVNFVDIENYAKEYSENFAPYTD</sequence>
<evidence type="ECO:0000256" key="2">
    <source>
        <dbReference type="PIRNR" id="PIRNR009414"/>
    </source>
</evidence>
<keyword evidence="1 2" id="KW-0521">NADP</keyword>
<reference evidence="3 4" key="1">
    <citation type="submission" date="2023-03" db="EMBL/GenBank/DDBJ databases">
        <title>Bacillus Genome Sequencing.</title>
        <authorList>
            <person name="Dunlap C."/>
        </authorList>
    </citation>
    <scope>NUCLEOTIDE SEQUENCE [LARGE SCALE GENOMIC DNA]</scope>
    <source>
        <strain evidence="3 4">NRS-1717</strain>
    </source>
</reference>
<evidence type="ECO:0000313" key="4">
    <source>
        <dbReference type="Proteomes" id="UP001342826"/>
    </source>
</evidence>
<dbReference type="PIRSF" id="PIRSF009414">
    <property type="entry name" value="LuxC"/>
    <property type="match status" value="1"/>
</dbReference>